<reference evidence="4" key="1">
    <citation type="submission" date="2021-01" db="EMBL/GenBank/DDBJ databases">
        <title>Whole genome shotgun sequence of Actinoplanes capillaceus NBRC 16408.</title>
        <authorList>
            <person name="Komaki H."/>
            <person name="Tamura T."/>
        </authorList>
    </citation>
    <scope>NUCLEOTIDE SEQUENCE [LARGE SCALE GENOMIC DNA]</scope>
    <source>
        <strain evidence="4">NBRC 16408</strain>
    </source>
</reference>
<dbReference type="PANTHER" id="PTHR35788:SF1">
    <property type="entry name" value="EXPORTED PROTEIN"/>
    <property type="match status" value="1"/>
</dbReference>
<organism evidence="4">
    <name type="scientific">Actinoplanes campanulatus</name>
    <dbReference type="NCBI Taxonomy" id="113559"/>
    <lineage>
        <taxon>Bacteria</taxon>
        <taxon>Bacillati</taxon>
        <taxon>Actinomycetota</taxon>
        <taxon>Actinomycetes</taxon>
        <taxon>Micromonosporales</taxon>
        <taxon>Micromonosporaceae</taxon>
        <taxon>Actinoplanes</taxon>
    </lineage>
</organism>
<feature type="region of interest" description="Disordered" evidence="1">
    <location>
        <begin position="1"/>
        <end position="37"/>
    </location>
</feature>
<accession>A0ABQ3WUF1</accession>
<feature type="transmembrane region" description="Helical" evidence="2">
    <location>
        <begin position="51"/>
        <end position="72"/>
    </location>
</feature>
<dbReference type="InterPro" id="IPR022029">
    <property type="entry name" value="YoaR-like_PG-bd"/>
</dbReference>
<comment type="caution">
    <text evidence="4">The sequence shown here is derived from an EMBL/GenBank/DDBJ whole genome shotgun (WGS) entry which is preliminary data.</text>
</comment>
<dbReference type="Pfam" id="PF12229">
    <property type="entry name" value="PG_binding_4"/>
    <property type="match status" value="1"/>
</dbReference>
<evidence type="ECO:0000259" key="3">
    <source>
        <dbReference type="Pfam" id="PF12229"/>
    </source>
</evidence>
<evidence type="ECO:0000313" key="4">
    <source>
        <dbReference type="EMBL" id="GID49906.1"/>
    </source>
</evidence>
<proteinExistence type="predicted"/>
<keyword evidence="2" id="KW-0812">Transmembrane</keyword>
<dbReference type="PANTHER" id="PTHR35788">
    <property type="entry name" value="EXPORTED PROTEIN-RELATED"/>
    <property type="match status" value="1"/>
</dbReference>
<name>A0ABQ3WUF1_9ACTN</name>
<evidence type="ECO:0000256" key="1">
    <source>
        <dbReference type="SAM" id="MobiDB-lite"/>
    </source>
</evidence>
<feature type="domain" description="YoaR-like putative peptidoglycan binding" evidence="3">
    <location>
        <begin position="246"/>
        <end position="352"/>
    </location>
</feature>
<sequence>MSTANDRQPTADDRQTAMLPQQSRPLHDSLPASAQVPAPIGPVAGGRRRRLWWAVALVGAVVAGSGAAAFVFKGDVPRGVQVLGLDLGGGSREQAASTLRAHIAANDEFSAPVPVDIAGRSTAVRPADVGLVIDVEATVDAATRGRPALLSSRNVAPVVTVDQDRLDAALRKAAGKVGTDVQVPAVVFDKLIPRAVYPKPGRDLDPQRSAEVLRAGWLGGGTVTVPLVEVHPVTTAAEVDQLVETVARPAVSAPVTVTSGRGSLTIPPAAIAKSLLMTADETGRIVPRIDEKELRSAVGPQLARLETKPQDARFTFTSGKPAIADGGEGVTLDLAAAAPQLLTALKSTGARTVQAALTTSAPQLTRADLGKLGVNEKVSTFTTKFTGGLTSPRSQNIVQAAKQVRGALVLPGRTFSLNKHTGERSYKQGYKDAPVILNGKLTPGVGGGVSQFTTTLFNATYYAGLKDVEHKPHSYYFDRYPAVIESTIFWPNLDFKFKNDSPYGVLLDTAWTNNSITVSVWSTKVWDKVTTEYSPRRNITSPQTITLPPGPNCIATSGLNGFTQDAFRLFHRDGKVVKREKFTWKYDAEPRFVCRSDS</sequence>
<dbReference type="InterPro" id="IPR052913">
    <property type="entry name" value="Glycopeptide_resist_protein"/>
</dbReference>
<dbReference type="InterPro" id="IPR007391">
    <property type="entry name" value="Vancomycin_resist_VanW"/>
</dbReference>
<keyword evidence="2" id="KW-0472">Membrane</keyword>
<protein>
    <submittedName>
        <fullName evidence="4">Vanomycin resistance protein VanB</fullName>
    </submittedName>
</protein>
<dbReference type="Pfam" id="PF04294">
    <property type="entry name" value="VanW"/>
    <property type="match status" value="1"/>
</dbReference>
<gene>
    <name evidence="4" type="ORF">Aca07nite_71810</name>
</gene>
<evidence type="ECO:0000256" key="2">
    <source>
        <dbReference type="SAM" id="Phobius"/>
    </source>
</evidence>
<dbReference type="EMBL" id="BOMF01000136">
    <property type="protein sequence ID" value="GID49906.1"/>
    <property type="molecule type" value="Genomic_DNA"/>
</dbReference>
<keyword evidence="2" id="KW-1133">Transmembrane helix</keyword>